<dbReference type="GO" id="GO:0016020">
    <property type="term" value="C:membrane"/>
    <property type="evidence" value="ECO:0007669"/>
    <property type="project" value="UniProtKB-SubCell"/>
</dbReference>
<dbReference type="Gene3D" id="1.20.120.350">
    <property type="entry name" value="Voltage-gated potassium channels. Chain C"/>
    <property type="match status" value="1"/>
</dbReference>
<gene>
    <name evidence="7" type="primary">lsrG</name>
    <name evidence="7" type="ORF">SNEC2469_LOCUS12505</name>
</gene>
<feature type="non-terminal residue" evidence="7">
    <location>
        <position position="1"/>
    </location>
</feature>
<evidence type="ECO:0000313" key="8">
    <source>
        <dbReference type="Proteomes" id="UP000601435"/>
    </source>
</evidence>
<dbReference type="Pfam" id="PF00520">
    <property type="entry name" value="Ion_trans"/>
    <property type="match status" value="1"/>
</dbReference>
<keyword evidence="3 5" id="KW-1133">Transmembrane helix</keyword>
<dbReference type="AlphaFoldDB" id="A0A812RPS9"/>
<dbReference type="InterPro" id="IPR005821">
    <property type="entry name" value="Ion_trans_dom"/>
</dbReference>
<evidence type="ECO:0000313" key="7">
    <source>
        <dbReference type="EMBL" id="CAE7451176.1"/>
    </source>
</evidence>
<keyword evidence="8" id="KW-1185">Reference proteome</keyword>
<dbReference type="EMBL" id="CAJNJA010019842">
    <property type="protein sequence ID" value="CAE7451176.1"/>
    <property type="molecule type" value="Genomic_DNA"/>
</dbReference>
<feature type="transmembrane region" description="Helical" evidence="5">
    <location>
        <begin position="166"/>
        <end position="190"/>
    </location>
</feature>
<evidence type="ECO:0000256" key="3">
    <source>
        <dbReference type="ARBA" id="ARBA00022989"/>
    </source>
</evidence>
<dbReference type="PANTHER" id="PTHR46726:SF1">
    <property type="entry name" value="TWO-PORE CALCIUM CHANNEL 3"/>
    <property type="match status" value="1"/>
</dbReference>
<feature type="transmembrane region" description="Helical" evidence="5">
    <location>
        <begin position="33"/>
        <end position="51"/>
    </location>
</feature>
<name>A0A812RPS9_9DINO</name>
<proteinExistence type="predicted"/>
<keyword evidence="4 5" id="KW-0472">Membrane</keyword>
<feature type="domain" description="Ion transport" evidence="6">
    <location>
        <begin position="37"/>
        <end position="255"/>
    </location>
</feature>
<dbReference type="OrthoDB" id="191686at2759"/>
<sequence length="256" mass="29033">MVVSDFIRMQQPTVTSEENTFQHKLKDKVRKIVTGRIVSNFMAGVVLFDAFCTCSDVDARAAGLETPQWMLIVSDFCLALYTLELALLLYVQGRQLLRDWMVILDIVIIFCGYAELLLNLFAPGDLIASFSMLRVLRLARIIRLMRLLRRTRALRELQKLVTMMATCLKALGWSFIFCFVIMTIWAMLLVEIVHPIMKEMRLAEVAFQDCETCLKATSSVMDSNLLLFQTVIAGDSWGDIAVPVIEYSPGTAIIFV</sequence>
<dbReference type="PANTHER" id="PTHR46726">
    <property type="entry name" value="TWO PORE CHANNEL 3"/>
    <property type="match status" value="1"/>
</dbReference>
<comment type="subcellular location">
    <subcellularLocation>
        <location evidence="1">Membrane</location>
        <topology evidence="1">Multi-pass membrane protein</topology>
    </subcellularLocation>
</comment>
<dbReference type="Gene3D" id="1.10.287.70">
    <property type="match status" value="1"/>
</dbReference>
<evidence type="ECO:0000256" key="1">
    <source>
        <dbReference type="ARBA" id="ARBA00004141"/>
    </source>
</evidence>
<evidence type="ECO:0000256" key="5">
    <source>
        <dbReference type="SAM" id="Phobius"/>
    </source>
</evidence>
<dbReference type="InterPro" id="IPR027359">
    <property type="entry name" value="Volt_channel_dom_sf"/>
</dbReference>
<dbReference type="Proteomes" id="UP000601435">
    <property type="component" value="Unassembled WGS sequence"/>
</dbReference>
<evidence type="ECO:0000259" key="6">
    <source>
        <dbReference type="Pfam" id="PF00520"/>
    </source>
</evidence>
<organism evidence="7 8">
    <name type="scientific">Symbiodinium necroappetens</name>
    <dbReference type="NCBI Taxonomy" id="1628268"/>
    <lineage>
        <taxon>Eukaryota</taxon>
        <taxon>Sar</taxon>
        <taxon>Alveolata</taxon>
        <taxon>Dinophyceae</taxon>
        <taxon>Suessiales</taxon>
        <taxon>Symbiodiniaceae</taxon>
        <taxon>Symbiodinium</taxon>
    </lineage>
</organism>
<keyword evidence="2 5" id="KW-0812">Transmembrane</keyword>
<dbReference type="GO" id="GO:0005216">
    <property type="term" value="F:monoatomic ion channel activity"/>
    <property type="evidence" value="ECO:0007669"/>
    <property type="project" value="InterPro"/>
</dbReference>
<feature type="transmembrane region" description="Helical" evidence="5">
    <location>
        <begin position="102"/>
        <end position="121"/>
    </location>
</feature>
<evidence type="ECO:0000256" key="4">
    <source>
        <dbReference type="ARBA" id="ARBA00023136"/>
    </source>
</evidence>
<feature type="non-terminal residue" evidence="7">
    <location>
        <position position="256"/>
    </location>
</feature>
<dbReference type="SUPFAM" id="SSF81324">
    <property type="entry name" value="Voltage-gated potassium channels"/>
    <property type="match status" value="1"/>
</dbReference>
<protein>
    <submittedName>
        <fullName evidence="7">LsrG protein</fullName>
    </submittedName>
</protein>
<feature type="transmembrane region" description="Helical" evidence="5">
    <location>
        <begin position="71"/>
        <end position="90"/>
    </location>
</feature>
<accession>A0A812RPS9</accession>
<reference evidence="7" key="1">
    <citation type="submission" date="2021-02" db="EMBL/GenBank/DDBJ databases">
        <authorList>
            <person name="Dougan E. K."/>
            <person name="Rhodes N."/>
            <person name="Thang M."/>
            <person name="Chan C."/>
        </authorList>
    </citation>
    <scope>NUCLEOTIDE SEQUENCE</scope>
</reference>
<evidence type="ECO:0000256" key="2">
    <source>
        <dbReference type="ARBA" id="ARBA00022692"/>
    </source>
</evidence>
<comment type="caution">
    <text evidence="7">The sequence shown here is derived from an EMBL/GenBank/DDBJ whole genome shotgun (WGS) entry which is preliminary data.</text>
</comment>